<evidence type="ECO:0000256" key="1">
    <source>
        <dbReference type="ARBA" id="ARBA00006432"/>
    </source>
</evidence>
<dbReference type="Pfam" id="PF00501">
    <property type="entry name" value="AMP-binding"/>
    <property type="match status" value="1"/>
</dbReference>
<evidence type="ECO:0000313" key="6">
    <source>
        <dbReference type="EMBL" id="MBW0137425.1"/>
    </source>
</evidence>
<dbReference type="InterPro" id="IPR000873">
    <property type="entry name" value="AMP-dep_synth/lig_dom"/>
</dbReference>
<protein>
    <submittedName>
        <fullName evidence="6">AMP-binding protein</fullName>
    </submittedName>
</protein>
<evidence type="ECO:0000256" key="3">
    <source>
        <dbReference type="SAM" id="MobiDB-lite"/>
    </source>
</evidence>
<accession>A0ABS6UYU3</accession>
<dbReference type="RefSeq" id="WP_218602708.1">
    <property type="nucleotide sequence ID" value="NZ_JADQDJ010000079.1"/>
</dbReference>
<comment type="similarity">
    <text evidence="1">Belongs to the ATP-dependent AMP-binding enzyme family.</text>
</comment>
<feature type="domain" description="AMP-binding enzyme C-terminal" evidence="5">
    <location>
        <begin position="407"/>
        <end position="482"/>
    </location>
</feature>
<feature type="domain" description="AMP-dependent synthetase/ligase" evidence="4">
    <location>
        <begin position="23"/>
        <end position="356"/>
    </location>
</feature>
<dbReference type="InterPro" id="IPR020845">
    <property type="entry name" value="AMP-binding_CS"/>
</dbReference>
<evidence type="ECO:0000256" key="2">
    <source>
        <dbReference type="ARBA" id="ARBA00022598"/>
    </source>
</evidence>
<dbReference type="Proteomes" id="UP000694287">
    <property type="component" value="Unassembled WGS sequence"/>
</dbReference>
<feature type="compositionally biased region" description="Basic and acidic residues" evidence="3">
    <location>
        <begin position="492"/>
        <end position="503"/>
    </location>
</feature>
<dbReference type="PANTHER" id="PTHR43201">
    <property type="entry name" value="ACYL-COA SYNTHETASE"/>
    <property type="match status" value="1"/>
</dbReference>
<dbReference type="InterPro" id="IPR025110">
    <property type="entry name" value="AMP-bd_C"/>
</dbReference>
<dbReference type="EMBL" id="JADQDK010000001">
    <property type="protein sequence ID" value="MBW0137425.1"/>
    <property type="molecule type" value="Genomic_DNA"/>
</dbReference>
<feature type="region of interest" description="Disordered" evidence="3">
    <location>
        <begin position="491"/>
        <end position="514"/>
    </location>
</feature>
<gene>
    <name evidence="6" type="ORF">I4I81_24645</name>
</gene>
<dbReference type="Pfam" id="PF13193">
    <property type="entry name" value="AMP-binding_C"/>
    <property type="match status" value="1"/>
</dbReference>
<dbReference type="PANTHER" id="PTHR43201:SF5">
    <property type="entry name" value="MEDIUM-CHAIN ACYL-COA LIGASE ACSF2, MITOCHONDRIAL"/>
    <property type="match status" value="1"/>
</dbReference>
<evidence type="ECO:0000259" key="5">
    <source>
        <dbReference type="Pfam" id="PF13193"/>
    </source>
</evidence>
<dbReference type="PROSITE" id="PS00455">
    <property type="entry name" value="AMP_BINDING"/>
    <property type="match status" value="1"/>
</dbReference>
<keyword evidence="2" id="KW-0436">Ligase</keyword>
<keyword evidence="7" id="KW-1185">Reference proteome</keyword>
<reference evidence="6 7" key="1">
    <citation type="submission" date="2020-11" db="EMBL/GenBank/DDBJ databases">
        <title>Pseudonocardia abyssalis sp. nov. and Pseudonocardia oceani sp. nov., description and phylogenomic analysis of two novel actinomycetes isolated from the deep Southern Ocean.</title>
        <authorList>
            <person name="Parra J."/>
        </authorList>
    </citation>
    <scope>NUCLEOTIDE SEQUENCE [LARGE SCALE GENOMIC DNA]</scope>
    <source>
        <strain evidence="6 7">KRD-168</strain>
    </source>
</reference>
<comment type="caution">
    <text evidence="6">The sequence shown here is derived from an EMBL/GenBank/DDBJ whole genome shotgun (WGS) entry which is preliminary data.</text>
</comment>
<sequence>MTGDVLALLSRHAADAARVFLVHEAADGTRTERTYAQQLGRAGAAAAVLSAHGVGAGDRVHVVMDNRPEFLDVLFGCAALAAVLVPVSPLSTPTELRHQLTDSGARVSVAGPGLEDPVGQAGGVPVVAVADLATEPSRLPARTPRHGTAAIMYTSGTTSLPKGVLVSHENYVAVGSAMAAHLALTAADRWLVTLPLFHANAQYYCLMSALTVGASVALTQRFSATAWPRQARDLGPTLASLFAAPVRMILARSDPADDGANALRAVLFAQNLADEQARTFESRFAAPLVQLYGMTETITPPFVNPVGDGRRWDSIGRPLPGVRIRVVDPAGRDVPPGAAGELLVGGEPGRDVTAGYHDRPAETAELLADGWLHTGDLVRIDEQGSGYFVDRAKDMIKRAGENISAGEVERVVNDHPDVLECAVHGVPDPVLDEVVVAHVVARPGAILEPADVIAWCHERLARFKVPAEVVVRDELPRTSVGKVRKAALRSAHTVEARRDRRPEPLVNQTNGDHP</sequence>
<evidence type="ECO:0000259" key="4">
    <source>
        <dbReference type="Pfam" id="PF00501"/>
    </source>
</evidence>
<name>A0ABS6UYU3_9PSEU</name>
<proteinExistence type="inferred from homology"/>
<evidence type="ECO:0000313" key="7">
    <source>
        <dbReference type="Proteomes" id="UP000694287"/>
    </source>
</evidence>
<organism evidence="6 7">
    <name type="scientific">Pseudonocardia abyssalis</name>
    <dbReference type="NCBI Taxonomy" id="2792008"/>
    <lineage>
        <taxon>Bacteria</taxon>
        <taxon>Bacillati</taxon>
        <taxon>Actinomycetota</taxon>
        <taxon>Actinomycetes</taxon>
        <taxon>Pseudonocardiales</taxon>
        <taxon>Pseudonocardiaceae</taxon>
        <taxon>Pseudonocardia</taxon>
    </lineage>
</organism>